<protein>
    <submittedName>
        <fullName evidence="1">Uncharacterized protein</fullName>
    </submittedName>
</protein>
<reference evidence="1" key="2">
    <citation type="submission" date="2025-09" db="UniProtKB">
        <authorList>
            <consortium name="EnsemblPlants"/>
        </authorList>
    </citation>
    <scope>IDENTIFICATION</scope>
</reference>
<organism evidence="1 2">
    <name type="scientific">Avena sativa</name>
    <name type="common">Oat</name>
    <dbReference type="NCBI Taxonomy" id="4498"/>
    <lineage>
        <taxon>Eukaryota</taxon>
        <taxon>Viridiplantae</taxon>
        <taxon>Streptophyta</taxon>
        <taxon>Embryophyta</taxon>
        <taxon>Tracheophyta</taxon>
        <taxon>Spermatophyta</taxon>
        <taxon>Magnoliopsida</taxon>
        <taxon>Liliopsida</taxon>
        <taxon>Poales</taxon>
        <taxon>Poaceae</taxon>
        <taxon>BOP clade</taxon>
        <taxon>Pooideae</taxon>
        <taxon>Poodae</taxon>
        <taxon>Poeae</taxon>
        <taxon>Poeae Chloroplast Group 1 (Aveneae type)</taxon>
        <taxon>Aveninae</taxon>
        <taxon>Avena</taxon>
    </lineage>
</organism>
<dbReference type="Proteomes" id="UP001732700">
    <property type="component" value="Chromosome 2D"/>
</dbReference>
<reference evidence="1" key="1">
    <citation type="submission" date="2021-05" db="EMBL/GenBank/DDBJ databases">
        <authorList>
            <person name="Scholz U."/>
            <person name="Mascher M."/>
            <person name="Fiebig A."/>
        </authorList>
    </citation>
    <scope>NUCLEOTIDE SEQUENCE [LARGE SCALE GENOMIC DNA]</scope>
</reference>
<dbReference type="EnsemblPlants" id="AVESA.00010b.r2.2DG0385210.1">
    <property type="protein sequence ID" value="AVESA.00010b.r2.2DG0385210.1.CDS.1"/>
    <property type="gene ID" value="AVESA.00010b.r2.2DG0385210"/>
</dbReference>
<proteinExistence type="predicted"/>
<evidence type="ECO:0000313" key="1">
    <source>
        <dbReference type="EnsemblPlants" id="AVESA.00010b.r2.2DG0385210.1.CDS.1"/>
    </source>
</evidence>
<evidence type="ECO:0000313" key="2">
    <source>
        <dbReference type="Proteomes" id="UP001732700"/>
    </source>
</evidence>
<keyword evidence="2" id="KW-1185">Reference proteome</keyword>
<sequence>MQPLSRSHMNQIPIPFFGLALVLLVSLVSPTSSCTEQDKSSLLQLLAGFSRDGGLTASWRSNTDCCMWEGITCSSPSGMVTDIFLASRGLEGPISPFLGNLTGLLRLDMSRNSLSGGLPLELVQSTSIIVIDVSFNRLTGGLSELPSTAPVQPLQVLNISSNLFTGRFPSTIWRVMKSLVVLNASTNSFTGQIPTTPCVSSPSFSVLELSFNQFSGSVPRGLSNCTVLKLLSAGYNNLGGTLPEELFNITSLEKLSFPSNRLEGALDGINKLTNLVTLDLGGNELSGNIPESIGDLKRLEELHLEHNNMSGELPTTLSNCTNLVTIDLKSNYFSGKLTKVNFSNLPNLTKLDLLYNRLTGKIPDSIYSCSKLTALRLSCNRFYGPLSERIGNLKSLSFLSVYNMSLTNITRTLQILRSSRSLSILLIGLNFMHESMPEDDNINGFEKLHVISMESCSLSGTIPDWLLKLTNLEILSLNNNRLSGPIPDWISSLNFLFYLDISNNNITGKIPTTLTEMPMVKSEKTQAHLDPSVFPLPIYRGGLEYRKPNVSTGLLDLSNNKLTGEIPLEIGQLKSLYSLNLSFNDLTGQIPISICNLTNLYVLDLSDNNLTGAIPLALNSLHFLSRFNISNNDLEGPIPSGGQFDTFETSSFDGNNKLCGSMLIHKCGSAKAPPATITPTKLSDYKAAFLIAFSAFFGVGVLYDQIVLSRYYFSWYYIIIRV</sequence>
<accession>A0ACD5V7H5</accession>
<name>A0ACD5V7H5_AVESA</name>